<dbReference type="InterPro" id="IPR001202">
    <property type="entry name" value="WW_dom"/>
</dbReference>
<feature type="compositionally biased region" description="Acidic residues" evidence="2">
    <location>
        <begin position="58"/>
        <end position="80"/>
    </location>
</feature>
<feature type="region of interest" description="Disordered" evidence="2">
    <location>
        <begin position="1"/>
        <end position="80"/>
    </location>
</feature>
<dbReference type="Gene3D" id="2.30.29.30">
    <property type="entry name" value="Pleckstrin-homology domain (PH domain)/Phosphotyrosine-binding domain (PTB)"/>
    <property type="match status" value="1"/>
</dbReference>
<dbReference type="InterPro" id="IPR000727">
    <property type="entry name" value="T_SNARE_dom"/>
</dbReference>
<evidence type="ECO:0000259" key="3">
    <source>
        <dbReference type="PROSITE" id="PS50003"/>
    </source>
</evidence>
<protein>
    <recommendedName>
        <fullName evidence="8">WW domain-containing protein</fullName>
    </recommendedName>
</protein>
<name>M4BNM7_HYAAE</name>
<feature type="region of interest" description="Disordered" evidence="2">
    <location>
        <begin position="984"/>
        <end position="1012"/>
    </location>
</feature>
<feature type="compositionally biased region" description="Basic and acidic residues" evidence="2">
    <location>
        <begin position="993"/>
        <end position="1003"/>
    </location>
</feature>
<feature type="domain" description="PH" evidence="3">
    <location>
        <begin position="1023"/>
        <end position="1131"/>
    </location>
</feature>
<dbReference type="SMART" id="SM00233">
    <property type="entry name" value="PH"/>
    <property type="match status" value="1"/>
</dbReference>
<dbReference type="OMA" id="YGHTQWL"/>
<dbReference type="InterPro" id="IPR011993">
    <property type="entry name" value="PH-like_dom_sf"/>
</dbReference>
<accession>M4BNM7</accession>
<feature type="domain" description="T-SNARE coiled-coil homology" evidence="5">
    <location>
        <begin position="263"/>
        <end position="325"/>
    </location>
</feature>
<dbReference type="PROSITE" id="PS50020">
    <property type="entry name" value="WW_DOMAIN_2"/>
    <property type="match status" value="1"/>
</dbReference>
<feature type="coiled-coil region" evidence="1">
    <location>
        <begin position="621"/>
        <end position="669"/>
    </location>
</feature>
<reference evidence="6" key="2">
    <citation type="submission" date="2015-06" db="UniProtKB">
        <authorList>
            <consortium name="EnsemblProtists"/>
        </authorList>
    </citation>
    <scope>IDENTIFICATION</scope>
    <source>
        <strain evidence="6">Emoy2</strain>
    </source>
</reference>
<feature type="compositionally biased region" description="Polar residues" evidence="2">
    <location>
        <begin position="924"/>
        <end position="941"/>
    </location>
</feature>
<feature type="coiled-coil region" evidence="1">
    <location>
        <begin position="130"/>
        <end position="161"/>
    </location>
</feature>
<dbReference type="PROSITE" id="PS50003">
    <property type="entry name" value="PH_DOMAIN"/>
    <property type="match status" value="1"/>
</dbReference>
<evidence type="ECO:0000313" key="6">
    <source>
        <dbReference type="EnsemblProtists" id="HpaP808015"/>
    </source>
</evidence>
<evidence type="ECO:0000259" key="4">
    <source>
        <dbReference type="PROSITE" id="PS50020"/>
    </source>
</evidence>
<keyword evidence="7" id="KW-1185">Reference proteome</keyword>
<keyword evidence="1" id="KW-0175">Coiled coil</keyword>
<evidence type="ECO:0000256" key="2">
    <source>
        <dbReference type="SAM" id="MobiDB-lite"/>
    </source>
</evidence>
<organism evidence="6 7">
    <name type="scientific">Hyaloperonospora arabidopsidis (strain Emoy2)</name>
    <name type="common">Downy mildew agent</name>
    <name type="synonym">Peronospora arabidopsidis</name>
    <dbReference type="NCBI Taxonomy" id="559515"/>
    <lineage>
        <taxon>Eukaryota</taxon>
        <taxon>Sar</taxon>
        <taxon>Stramenopiles</taxon>
        <taxon>Oomycota</taxon>
        <taxon>Peronosporomycetes</taxon>
        <taxon>Peronosporales</taxon>
        <taxon>Peronosporaceae</taxon>
        <taxon>Hyaloperonospora</taxon>
    </lineage>
</organism>
<dbReference type="SUPFAM" id="SSF50729">
    <property type="entry name" value="PH domain-like"/>
    <property type="match status" value="1"/>
</dbReference>
<dbReference type="EnsemblProtists" id="HpaT808015">
    <property type="protein sequence ID" value="HpaP808015"/>
    <property type="gene ID" value="HpaG808015"/>
</dbReference>
<dbReference type="Pfam" id="PF00169">
    <property type="entry name" value="PH"/>
    <property type="match status" value="1"/>
</dbReference>
<feature type="region of interest" description="Disordered" evidence="2">
    <location>
        <begin position="1140"/>
        <end position="1170"/>
    </location>
</feature>
<sequence length="1182" mass="130637">MEQSAMPEADAVKSTSVPDVLLPEGAETVAGTDALNAEEEESIENTADRVEVAAALVIEEEEEEAEAGEEEDATDEQIDGDVDADVADVERFSNFGELADVLVDRSVIADGGTVEDDDMDTMEESVEEIIEEQEAVLAAYADELNEDVRESESETTAHEQVSIMGGDLVEADAIEAEANQDVETLDDPLTFETLKPFGDVEAQQLMDVEDYSESSLLIDGGDAAEGLIRADGVVENKSVTVLAVVSPEGALRFPQEVAPDSPAVRPDLSDDVADQITEEINDLAALDVDTGMESEDQDENEDTIGHGEHATITAVTESAEKVTPVDANLEAALEKIRTKLPCKSVEVLETGEILALPKGWSTRQSKSNDGKTYYVSPYGHTQWLRPPMKTGVIYNWVHEIEVTFGHGRLGLNLKQIAGVPGTVFTDLQVHIAEIYKLPNGMASPAEIYNWSMKPEKRLAVNMRVTMMNGIPLTGYTYSEVLELLARLVRPVRIKFADITKGIVGRVEEEALLEETEEVKEARAARVMQNSLRKEYFQVLVCSELHKQVWSATDHHMCMKRLEMEKKCEIMETQVESVQQRQESLGKERENLMQEECLLTEMIEKLDKQAAGEIESPEVLRTAELVQRSMELEKDVAELIAENNALRAVRAETEQTLDSLQNELDQYGDLSVDPNGEQEIKFFSPAFLGSMVHRGSIDTRAADAREQLLIKVKAQCDHLEEEIEMEAERTKFVESEIYQFRNQMDVAAAAVKREDAFISGERPPQLIFLENKIALLRKNLRETVSGIASATSSGDQQQADNLSLRRADLKDDLKAALDEMLRMQNELQVFFDIDQGKNVVLPSADSSIDTIDIDEAPQRRLSESTRLQTKLGKLQTKLHEIVIELAKAAGDNDEARKSELSKQRLQLKDEMKVVQDQFQALTNGTLNVSTNATESPPRSSITGPPPQQEAARRNTVGARVSVGGIRGSFGGRVSMIGVQIVQGVSRQSATVQRGSERFDPDHSRGSSSSVNSLTQDSANQIGLLPAMSGILRKHPTHSNEKGTFGNMSLRGVRERWCNIEPDGYLRYYKREGDREPRGAIPLKHKSLEILHGKDVGKPHEFMICSPTQQTRLVAKNQEEMLKWVKVLGLAHAYFRKRFNDGRKAPGSVSSSNGSTADQPANATSPEAADAELAYRNKRATLGF</sequence>
<dbReference type="EMBL" id="JH598462">
    <property type="status" value="NOT_ANNOTATED_CDS"/>
    <property type="molecule type" value="Genomic_DNA"/>
</dbReference>
<dbReference type="AlphaFoldDB" id="M4BNM7"/>
<dbReference type="CDD" id="cd00201">
    <property type="entry name" value="WW"/>
    <property type="match status" value="1"/>
</dbReference>
<feature type="coiled-coil region" evidence="1">
    <location>
        <begin position="798"/>
        <end position="825"/>
    </location>
</feature>
<feature type="domain" description="WW" evidence="4">
    <location>
        <begin position="354"/>
        <end position="388"/>
    </location>
</feature>
<evidence type="ECO:0000256" key="1">
    <source>
        <dbReference type="SAM" id="Coils"/>
    </source>
</evidence>
<dbReference type="InParanoid" id="M4BNM7"/>
<evidence type="ECO:0008006" key="8">
    <source>
        <dbReference type="Google" id="ProtNLM"/>
    </source>
</evidence>
<proteinExistence type="predicted"/>
<reference evidence="7" key="1">
    <citation type="journal article" date="2010" name="Science">
        <title>Signatures of adaptation to obligate biotrophy in the Hyaloperonospora arabidopsidis genome.</title>
        <authorList>
            <person name="Baxter L."/>
            <person name="Tripathy S."/>
            <person name="Ishaque N."/>
            <person name="Boot N."/>
            <person name="Cabral A."/>
            <person name="Kemen E."/>
            <person name="Thines M."/>
            <person name="Ah-Fong A."/>
            <person name="Anderson R."/>
            <person name="Badejoko W."/>
            <person name="Bittner-Eddy P."/>
            <person name="Boore J.L."/>
            <person name="Chibucos M.C."/>
            <person name="Coates M."/>
            <person name="Dehal P."/>
            <person name="Delehaunty K."/>
            <person name="Dong S."/>
            <person name="Downton P."/>
            <person name="Dumas B."/>
            <person name="Fabro G."/>
            <person name="Fronick C."/>
            <person name="Fuerstenberg S.I."/>
            <person name="Fulton L."/>
            <person name="Gaulin E."/>
            <person name="Govers F."/>
            <person name="Hughes L."/>
            <person name="Humphray S."/>
            <person name="Jiang R.H."/>
            <person name="Judelson H."/>
            <person name="Kamoun S."/>
            <person name="Kyung K."/>
            <person name="Meijer H."/>
            <person name="Minx P."/>
            <person name="Morris P."/>
            <person name="Nelson J."/>
            <person name="Phuntumart V."/>
            <person name="Qutob D."/>
            <person name="Rehmany A."/>
            <person name="Rougon-Cardoso A."/>
            <person name="Ryden P."/>
            <person name="Torto-Alalibo T."/>
            <person name="Studholme D."/>
            <person name="Wang Y."/>
            <person name="Win J."/>
            <person name="Wood J."/>
            <person name="Clifton S.W."/>
            <person name="Rogers J."/>
            <person name="Van den Ackerveken G."/>
            <person name="Jones J.D."/>
            <person name="McDowell J.M."/>
            <person name="Beynon J."/>
            <person name="Tyler B.M."/>
        </authorList>
    </citation>
    <scope>NUCLEOTIDE SEQUENCE [LARGE SCALE GENOMIC DNA]</scope>
    <source>
        <strain evidence="7">Emoy2</strain>
    </source>
</reference>
<dbReference type="HOGENOM" id="CLU_005475_0_0_1"/>
<dbReference type="eggNOG" id="ENOG502QV9F">
    <property type="taxonomic scope" value="Eukaryota"/>
</dbReference>
<feature type="coiled-coil region" evidence="1">
    <location>
        <begin position="560"/>
        <end position="594"/>
    </location>
</feature>
<feature type="coiled-coil region" evidence="1">
    <location>
        <begin position="701"/>
        <end position="735"/>
    </location>
</feature>
<dbReference type="PROSITE" id="PS50192">
    <property type="entry name" value="T_SNARE"/>
    <property type="match status" value="1"/>
</dbReference>
<evidence type="ECO:0000313" key="7">
    <source>
        <dbReference type="Proteomes" id="UP000011713"/>
    </source>
</evidence>
<evidence type="ECO:0000259" key="5">
    <source>
        <dbReference type="PROSITE" id="PS50192"/>
    </source>
</evidence>
<dbReference type="Proteomes" id="UP000011713">
    <property type="component" value="Unassembled WGS sequence"/>
</dbReference>
<feature type="region of interest" description="Disordered" evidence="2">
    <location>
        <begin position="924"/>
        <end position="957"/>
    </location>
</feature>
<dbReference type="VEuPathDB" id="FungiDB:HpaG808015"/>
<feature type="compositionally biased region" description="Polar residues" evidence="2">
    <location>
        <begin position="1146"/>
        <end position="1163"/>
    </location>
</feature>
<dbReference type="InterPro" id="IPR001849">
    <property type="entry name" value="PH_domain"/>
</dbReference>